<evidence type="ECO:0000313" key="1">
    <source>
        <dbReference type="EMBL" id="QOY25498.1"/>
    </source>
</evidence>
<gene>
    <name evidence="1" type="ORF">BACVE_000426</name>
</gene>
<dbReference type="RefSeq" id="WP_014417466.1">
    <property type="nucleotide sequence ID" value="NZ_BDDG01000003.1"/>
</dbReference>
<evidence type="ECO:0000313" key="2">
    <source>
        <dbReference type="Proteomes" id="UP000587477"/>
    </source>
</evidence>
<dbReference type="Proteomes" id="UP000587477">
    <property type="component" value="Chromosome"/>
</dbReference>
<dbReference type="AlphaFoldDB" id="A0A7D7C764"/>
<name>A0A7D7C764_BACVE</name>
<reference evidence="2" key="1">
    <citation type="submission" date="2020-10" db="EMBL/GenBank/DDBJ databases">
        <title>Complete genome sequence of Bacillus velezensis NST6.</title>
        <authorList>
            <person name="Choi J."/>
        </authorList>
    </citation>
    <scope>NUCLEOTIDE SEQUENCE [LARGE SCALE GENOMIC DNA]</scope>
    <source>
        <strain evidence="2">NST6</strain>
    </source>
</reference>
<sequence>MFVLNKKTGLTWNVEGELLERLLKSPNYEIVESKEKPVRKPRPKKGSE</sequence>
<dbReference type="EMBL" id="CP063687">
    <property type="protein sequence ID" value="QOY25498.1"/>
    <property type="molecule type" value="Genomic_DNA"/>
</dbReference>
<proteinExistence type="predicted"/>
<protein>
    <submittedName>
        <fullName evidence="1">Uncharacterized protein</fullName>
    </submittedName>
</protein>
<accession>A0A7D7C764</accession>
<organism evidence="1 2">
    <name type="scientific">Bacillus velezensis</name>
    <dbReference type="NCBI Taxonomy" id="492670"/>
    <lineage>
        <taxon>Bacteria</taxon>
        <taxon>Bacillati</taxon>
        <taxon>Bacillota</taxon>
        <taxon>Bacilli</taxon>
        <taxon>Bacillales</taxon>
        <taxon>Bacillaceae</taxon>
        <taxon>Bacillus</taxon>
        <taxon>Bacillus amyloliquefaciens group</taxon>
    </lineage>
</organism>